<feature type="region of interest" description="Disordered" evidence="1">
    <location>
        <begin position="1"/>
        <end position="47"/>
    </location>
</feature>
<name>A0A9P8YBB2_9PEZI</name>
<organism evidence="2 3">
    <name type="scientific">Microdochium trichocladiopsis</name>
    <dbReference type="NCBI Taxonomy" id="1682393"/>
    <lineage>
        <taxon>Eukaryota</taxon>
        <taxon>Fungi</taxon>
        <taxon>Dikarya</taxon>
        <taxon>Ascomycota</taxon>
        <taxon>Pezizomycotina</taxon>
        <taxon>Sordariomycetes</taxon>
        <taxon>Xylariomycetidae</taxon>
        <taxon>Xylariales</taxon>
        <taxon>Microdochiaceae</taxon>
        <taxon>Microdochium</taxon>
    </lineage>
</organism>
<reference evidence="2" key="1">
    <citation type="journal article" date="2021" name="Nat. Commun.">
        <title>Genetic determinants of endophytism in the Arabidopsis root mycobiome.</title>
        <authorList>
            <person name="Mesny F."/>
            <person name="Miyauchi S."/>
            <person name="Thiergart T."/>
            <person name="Pickel B."/>
            <person name="Atanasova L."/>
            <person name="Karlsson M."/>
            <person name="Huettel B."/>
            <person name="Barry K.W."/>
            <person name="Haridas S."/>
            <person name="Chen C."/>
            <person name="Bauer D."/>
            <person name="Andreopoulos W."/>
            <person name="Pangilinan J."/>
            <person name="LaButti K."/>
            <person name="Riley R."/>
            <person name="Lipzen A."/>
            <person name="Clum A."/>
            <person name="Drula E."/>
            <person name="Henrissat B."/>
            <person name="Kohler A."/>
            <person name="Grigoriev I.V."/>
            <person name="Martin F.M."/>
            <person name="Hacquard S."/>
        </authorList>
    </citation>
    <scope>NUCLEOTIDE SEQUENCE</scope>
    <source>
        <strain evidence="2">MPI-CAGE-CH-0230</strain>
    </source>
</reference>
<dbReference type="RefSeq" id="XP_046016667.1">
    <property type="nucleotide sequence ID" value="XM_046152742.1"/>
</dbReference>
<gene>
    <name evidence="2" type="ORF">B0I36DRAFT_314294</name>
</gene>
<evidence type="ECO:0000313" key="2">
    <source>
        <dbReference type="EMBL" id="KAH7037546.1"/>
    </source>
</evidence>
<feature type="compositionally biased region" description="Basic and acidic residues" evidence="1">
    <location>
        <begin position="322"/>
        <end position="335"/>
    </location>
</feature>
<dbReference type="GeneID" id="70182288"/>
<feature type="compositionally biased region" description="Polar residues" evidence="1">
    <location>
        <begin position="38"/>
        <end position="47"/>
    </location>
</feature>
<dbReference type="AlphaFoldDB" id="A0A9P8YBB2"/>
<evidence type="ECO:0000256" key="1">
    <source>
        <dbReference type="SAM" id="MobiDB-lite"/>
    </source>
</evidence>
<dbReference type="Proteomes" id="UP000756346">
    <property type="component" value="Unassembled WGS sequence"/>
</dbReference>
<feature type="region of interest" description="Disordered" evidence="1">
    <location>
        <begin position="322"/>
        <end position="341"/>
    </location>
</feature>
<dbReference type="OrthoDB" id="5207784at2759"/>
<feature type="compositionally biased region" description="Basic and acidic residues" evidence="1">
    <location>
        <begin position="27"/>
        <end position="37"/>
    </location>
</feature>
<proteinExistence type="predicted"/>
<comment type="caution">
    <text evidence="2">The sequence shown here is derived from an EMBL/GenBank/DDBJ whole genome shotgun (WGS) entry which is preliminary data.</text>
</comment>
<protein>
    <submittedName>
        <fullName evidence="2">Uncharacterized protein</fullName>
    </submittedName>
</protein>
<accession>A0A9P8YBB2</accession>
<keyword evidence="3" id="KW-1185">Reference proteome</keyword>
<feature type="compositionally biased region" description="Low complexity" evidence="1">
    <location>
        <begin position="13"/>
        <end position="24"/>
    </location>
</feature>
<sequence>MDNKSNKQAEVASSKLSFDSLSSSETDFVKPQDHQQDQRQLSASPPTSLLFDGEYIVDEARPEHPLYRLDWDVTRIPQSNRGSAKLERLSYKDTGAHATTDTLAPDSAEALHLFYLVHPLGAKFQTERPEYYVTCVPSSRTTSATATKPNALGSSDVTEPATLGNIALETTSTSSQRFKFLGLDKEVQRAWLSPGTDAASRPVFYTDAAEDDAAEGSTADTSRTLLFEATGGKKNTIWTTSIVHGGSGPKDPTDMIIIAKESTGPARPVSKGEAGRFLDKNKSSTACARLTISVPLEQSVQDALVATWVLRLWRDVAESPAAKKDALERMTDPDSLRSSMPFSKGAMRTGVLGAFAAAGGAG</sequence>
<evidence type="ECO:0000313" key="3">
    <source>
        <dbReference type="Proteomes" id="UP000756346"/>
    </source>
</evidence>
<dbReference type="EMBL" id="JAGTJQ010000002">
    <property type="protein sequence ID" value="KAH7037546.1"/>
    <property type="molecule type" value="Genomic_DNA"/>
</dbReference>